<sequence length="462" mass="50640">MLEAIKTFSRGRLQTTVTEEKTIKDFLELGTENDEAPDDASWTKTEAGWKMVTDDVYLSAPIHECHGQCYGFEKERDAWIKPKLTFFSAAEARPGYNTRSASEYHDVDAVLLEKVRHLARMIKSSKKTVVYAGAGLSTAAGISDYATSRRGQPDIEGQHEAKAKTYRSPMCAQPTLSHRVLVGLQRAGYLQRIIQQNHDGLPQKAGMPQHVVNEIHGALHSPDNPVVPMSGSLREDLFADLLDCEITSDLTIAVGTSLCGMNADRVVSTPAAKAPRRAIGSVVIGLQRTALDEIATLRIFATCDETFALLAELLALDDVPAANPEGTFFSPPVLQNAKEKKQYLLSGLRYDSMGSALGREINPRLLKLDLRPGAKLVIPTGVYKGASGYVDGYDREGNPRCLFRINLKKDGSVKAPRTLVLGTWWLQAAYDGLVTQLPVVNFPDADRNSPASRKLRALVDAY</sequence>
<dbReference type="PANTHER" id="PTHR11085">
    <property type="entry name" value="NAD-DEPENDENT PROTEIN DEACYLASE SIRTUIN-5, MITOCHONDRIAL-RELATED"/>
    <property type="match status" value="1"/>
</dbReference>
<dbReference type="EMBL" id="JBGBPQ010000009">
    <property type="protein sequence ID" value="KAL1519829.1"/>
    <property type="molecule type" value="Genomic_DNA"/>
</dbReference>
<evidence type="ECO:0000256" key="3">
    <source>
        <dbReference type="PROSITE-ProRule" id="PRU00236"/>
    </source>
</evidence>
<evidence type="ECO:0000256" key="2">
    <source>
        <dbReference type="ARBA" id="ARBA00023027"/>
    </source>
</evidence>
<dbReference type="GO" id="GO:0070403">
    <property type="term" value="F:NAD+ binding"/>
    <property type="evidence" value="ECO:0007669"/>
    <property type="project" value="InterPro"/>
</dbReference>
<evidence type="ECO:0000259" key="4">
    <source>
        <dbReference type="PROSITE" id="PS50305"/>
    </source>
</evidence>
<dbReference type="InterPro" id="IPR050134">
    <property type="entry name" value="NAD-dep_sirtuin_deacylases"/>
</dbReference>
<dbReference type="InterPro" id="IPR029035">
    <property type="entry name" value="DHS-like_NAD/FAD-binding_dom"/>
</dbReference>
<comment type="caution">
    <text evidence="3">Lacks conserved residue(s) required for the propagation of feature annotation.</text>
</comment>
<keyword evidence="1" id="KW-0808">Transferase</keyword>
<evidence type="ECO:0000256" key="1">
    <source>
        <dbReference type="ARBA" id="ARBA00022679"/>
    </source>
</evidence>
<evidence type="ECO:0000313" key="6">
    <source>
        <dbReference type="Proteomes" id="UP001515480"/>
    </source>
</evidence>
<evidence type="ECO:0000313" key="5">
    <source>
        <dbReference type="EMBL" id="KAL1519829.1"/>
    </source>
</evidence>
<feature type="domain" description="Deacetylase sirtuin-type" evidence="4">
    <location>
        <begin position="108"/>
        <end position="317"/>
    </location>
</feature>
<gene>
    <name evidence="5" type="ORF">AB1Y20_023335</name>
</gene>
<dbReference type="Proteomes" id="UP001515480">
    <property type="component" value="Unassembled WGS sequence"/>
</dbReference>
<keyword evidence="2" id="KW-0520">NAD</keyword>
<keyword evidence="6" id="KW-1185">Reference proteome</keyword>
<dbReference type="Pfam" id="PF02146">
    <property type="entry name" value="SIR2"/>
    <property type="match status" value="1"/>
</dbReference>
<accession>A0AB34JDJ5</accession>
<dbReference type="PROSITE" id="PS50305">
    <property type="entry name" value="SIRTUIN"/>
    <property type="match status" value="1"/>
</dbReference>
<dbReference type="Gene3D" id="3.40.50.1220">
    <property type="entry name" value="TPP-binding domain"/>
    <property type="match status" value="1"/>
</dbReference>
<dbReference type="InterPro" id="IPR026590">
    <property type="entry name" value="Ssirtuin_cat_dom"/>
</dbReference>
<comment type="caution">
    <text evidence="5">The sequence shown here is derived from an EMBL/GenBank/DDBJ whole genome shotgun (WGS) entry which is preliminary data.</text>
</comment>
<organism evidence="5 6">
    <name type="scientific">Prymnesium parvum</name>
    <name type="common">Toxic golden alga</name>
    <dbReference type="NCBI Taxonomy" id="97485"/>
    <lineage>
        <taxon>Eukaryota</taxon>
        <taxon>Haptista</taxon>
        <taxon>Haptophyta</taxon>
        <taxon>Prymnesiophyceae</taxon>
        <taxon>Prymnesiales</taxon>
        <taxon>Prymnesiaceae</taxon>
        <taxon>Prymnesium</taxon>
    </lineage>
</organism>
<dbReference type="GO" id="GO:0017136">
    <property type="term" value="F:histone deacetylase activity, NAD-dependent"/>
    <property type="evidence" value="ECO:0007669"/>
    <property type="project" value="TreeGrafter"/>
</dbReference>
<dbReference type="AlphaFoldDB" id="A0AB34JDJ5"/>
<name>A0AB34JDJ5_PRYPA</name>
<dbReference type="PANTHER" id="PTHR11085:SF10">
    <property type="entry name" value="NAD-DEPENDENT PROTEIN DEACYLASE SIRTUIN-5, MITOCHONDRIAL-RELATED"/>
    <property type="match status" value="1"/>
</dbReference>
<dbReference type="SUPFAM" id="SSF52467">
    <property type="entry name" value="DHS-like NAD/FAD-binding domain"/>
    <property type="match status" value="1"/>
</dbReference>
<reference evidence="5 6" key="1">
    <citation type="journal article" date="2024" name="Science">
        <title>Giant polyketide synthase enzymes in the biosynthesis of giant marine polyether toxins.</title>
        <authorList>
            <person name="Fallon T.R."/>
            <person name="Shende V.V."/>
            <person name="Wierzbicki I.H."/>
            <person name="Pendleton A.L."/>
            <person name="Watervoot N.F."/>
            <person name="Auber R.P."/>
            <person name="Gonzalez D.J."/>
            <person name="Wisecaver J.H."/>
            <person name="Moore B.S."/>
        </authorList>
    </citation>
    <scope>NUCLEOTIDE SEQUENCE [LARGE SCALE GENOMIC DNA]</scope>
    <source>
        <strain evidence="5 6">12B1</strain>
    </source>
</reference>
<dbReference type="InterPro" id="IPR003000">
    <property type="entry name" value="Sirtuin"/>
</dbReference>
<proteinExistence type="predicted"/>
<protein>
    <recommendedName>
        <fullName evidence="4">Deacetylase sirtuin-type domain-containing protein</fullName>
    </recommendedName>
</protein>
<dbReference type="GO" id="GO:0005634">
    <property type="term" value="C:nucleus"/>
    <property type="evidence" value="ECO:0007669"/>
    <property type="project" value="TreeGrafter"/>
</dbReference>